<reference evidence="1 2" key="1">
    <citation type="submission" date="2020-05" db="EMBL/GenBank/DDBJ databases">
        <title>Vigna angularis (adzuki bean) Var. LongXiaoDou No. 4 denovo assembly.</title>
        <authorList>
            <person name="Xiang H."/>
        </authorList>
    </citation>
    <scope>NUCLEOTIDE SEQUENCE [LARGE SCALE GENOMIC DNA]</scope>
    <source>
        <tissue evidence="1">Leaf</tissue>
    </source>
</reference>
<evidence type="ECO:0000313" key="2">
    <source>
        <dbReference type="Proteomes" id="UP000743370"/>
    </source>
</evidence>
<dbReference type="AlphaFoldDB" id="A0A8T0KFV9"/>
<organism evidence="1 2">
    <name type="scientific">Phaseolus angularis</name>
    <name type="common">Azuki bean</name>
    <name type="synonym">Vigna angularis</name>
    <dbReference type="NCBI Taxonomy" id="3914"/>
    <lineage>
        <taxon>Eukaryota</taxon>
        <taxon>Viridiplantae</taxon>
        <taxon>Streptophyta</taxon>
        <taxon>Embryophyta</taxon>
        <taxon>Tracheophyta</taxon>
        <taxon>Spermatophyta</taxon>
        <taxon>Magnoliopsida</taxon>
        <taxon>eudicotyledons</taxon>
        <taxon>Gunneridae</taxon>
        <taxon>Pentapetalae</taxon>
        <taxon>rosids</taxon>
        <taxon>fabids</taxon>
        <taxon>Fabales</taxon>
        <taxon>Fabaceae</taxon>
        <taxon>Papilionoideae</taxon>
        <taxon>50 kb inversion clade</taxon>
        <taxon>NPAAA clade</taxon>
        <taxon>indigoferoid/millettioid clade</taxon>
        <taxon>Phaseoleae</taxon>
        <taxon>Vigna</taxon>
    </lineage>
</organism>
<accession>A0A8T0KFV9</accession>
<name>A0A8T0KFV9_PHAAN</name>
<comment type="caution">
    <text evidence="1">The sequence shown here is derived from an EMBL/GenBank/DDBJ whole genome shotgun (WGS) entry which is preliminary data.</text>
</comment>
<sequence length="144" mass="15865">MEEVQGNGWECHLNLKLKETEGNQHKVNSFGFSRQKGLFLCIYEEGAQLITELITPVPFSQTSHASSTASYVKPLGSFREPFYKTAKPAELVCKADEAEPVSEQCDGMRDPPNGPSDESSLVADVARQRMVLDAASQMHIGPHL</sequence>
<dbReference type="EMBL" id="JABFOF010000005">
    <property type="protein sequence ID" value="KAG2398258.1"/>
    <property type="molecule type" value="Genomic_DNA"/>
</dbReference>
<dbReference type="Proteomes" id="UP000743370">
    <property type="component" value="Unassembled WGS sequence"/>
</dbReference>
<gene>
    <name evidence="1" type="ORF">HKW66_Vig0135060</name>
</gene>
<proteinExistence type="predicted"/>
<evidence type="ECO:0000313" key="1">
    <source>
        <dbReference type="EMBL" id="KAG2398258.1"/>
    </source>
</evidence>
<protein>
    <submittedName>
        <fullName evidence="1">Uncharacterized protein</fullName>
    </submittedName>
</protein>